<dbReference type="EMBL" id="MCFA01000044">
    <property type="protein sequence ID" value="ORY13172.1"/>
    <property type="molecule type" value="Genomic_DNA"/>
</dbReference>
<reference evidence="3 4" key="1">
    <citation type="submission" date="2016-07" db="EMBL/GenBank/DDBJ databases">
        <title>Pervasive Adenine N6-methylation of Active Genes in Fungi.</title>
        <authorList>
            <consortium name="DOE Joint Genome Institute"/>
            <person name="Mondo S.J."/>
            <person name="Dannebaum R.O."/>
            <person name="Kuo R.C."/>
            <person name="Labutti K."/>
            <person name="Haridas S."/>
            <person name="Kuo A."/>
            <person name="Salamov A."/>
            <person name="Ahrendt S.R."/>
            <person name="Lipzen A."/>
            <person name="Sullivan W."/>
            <person name="Andreopoulos W.B."/>
            <person name="Clum A."/>
            <person name="Lindquist E."/>
            <person name="Daum C."/>
            <person name="Ramamoorthy G.K."/>
            <person name="Gryganskyi A."/>
            <person name="Culley D."/>
            <person name="Magnuson J.K."/>
            <person name="James T.Y."/>
            <person name="O'Malley M.A."/>
            <person name="Stajich J.E."/>
            <person name="Spatafora J.W."/>
            <person name="Visel A."/>
            <person name="Grigoriev I.V."/>
        </authorList>
    </citation>
    <scope>NUCLEOTIDE SEQUENCE [LARGE SCALE GENOMIC DNA]</scope>
    <source>
        <strain evidence="3 4">CBS 115471</strain>
    </source>
</reference>
<evidence type="ECO:0000259" key="2">
    <source>
        <dbReference type="PROSITE" id="PS50181"/>
    </source>
</evidence>
<feature type="compositionally biased region" description="Polar residues" evidence="1">
    <location>
        <begin position="18"/>
        <end position="28"/>
    </location>
</feature>
<dbReference type="STRING" id="1231657.A0A1Y1ZSD2"/>
<organism evidence="3 4">
    <name type="scientific">Clohesyomyces aquaticus</name>
    <dbReference type="NCBI Taxonomy" id="1231657"/>
    <lineage>
        <taxon>Eukaryota</taxon>
        <taxon>Fungi</taxon>
        <taxon>Dikarya</taxon>
        <taxon>Ascomycota</taxon>
        <taxon>Pezizomycotina</taxon>
        <taxon>Dothideomycetes</taxon>
        <taxon>Pleosporomycetidae</taxon>
        <taxon>Pleosporales</taxon>
        <taxon>Lindgomycetaceae</taxon>
        <taxon>Clohesyomyces</taxon>
    </lineage>
</organism>
<evidence type="ECO:0000313" key="3">
    <source>
        <dbReference type="EMBL" id="ORY13172.1"/>
    </source>
</evidence>
<dbReference type="AlphaFoldDB" id="A0A1Y1ZSD2"/>
<dbReference type="Pfam" id="PF00646">
    <property type="entry name" value="F-box"/>
    <property type="match status" value="1"/>
</dbReference>
<dbReference type="OrthoDB" id="3720847at2759"/>
<comment type="caution">
    <text evidence="3">The sequence shown here is derived from an EMBL/GenBank/DDBJ whole genome shotgun (WGS) entry which is preliminary data.</text>
</comment>
<accession>A0A1Y1ZSD2</accession>
<sequence length="771" mass="87531">MNPTIHATSEGPDRNRPPVSTSIALSSSHCSLNGKPPFTVSTTYKNTGTRPIWALIRLFKEHAAGIVLRDPLRQHWIGRVHLPPTSYGDHDGEDDSDSKDTELVRLNPADTFSTSYTFSVLRKVDGILGSDMEKLSKGGQYEVRLDERMWKWMFEEIMPPLSRVKRRHILETLPMTRWDVDCVAHFTAVESVELVSKPDVLGFFRHAHWRTNNLAYLEYFPEAMAASDHWKIPAKRPKIELSATRGYTLETIGLPTRRSRTTSLNVSRPAQTSLFPSLPPELLDNIFMSIGLFELFALSQTCVALRAAALPVVLRDITMVWTADGEDYSPTKTCKYPGSTRLDLLLRTILEAPKLAEFIVTVDFRAAGFQDSSVFLHPHASVPSSYPYGLNKPTLPSNSSQNSQIFLEALKHLDVPFDDETEAAFVENDLGAIIALFLLVCPNLTTVTLGLDLVHSSPYISHILLSALSRPGPPILLRLIRLNLGIDPQEDKAHIADRWKYLRRCLDIRTYLSFFYLPTLEEAELACLPAPEEVVQGAWHEEFTWPISFPAHAPALKKLCLPNSRASPTILNRILSATSNLTTLEYSYFFNQYERIHAGQLSAALDHVKHTLIHLKLNYDAFATDPLPDFSGPWVLEYCSLKSLAYLQTLEIPLSLLLGWWPDKIPELTEVLPDGLIELWLGDDERRCDRWGYKAKNILTGFMLRIGREEWRDWVPELKILGIVLVEAERLYQVEFTHLDWIPAHREECFRLACDEGGRLECGVRRWQLET</sequence>
<feature type="domain" description="F-box" evidence="2">
    <location>
        <begin position="272"/>
        <end position="324"/>
    </location>
</feature>
<evidence type="ECO:0000313" key="4">
    <source>
        <dbReference type="Proteomes" id="UP000193144"/>
    </source>
</evidence>
<gene>
    <name evidence="3" type="ORF">BCR34DRAFT_586697</name>
</gene>
<protein>
    <recommendedName>
        <fullName evidence="2">F-box domain-containing protein</fullName>
    </recommendedName>
</protein>
<name>A0A1Y1ZSD2_9PLEO</name>
<evidence type="ECO:0000256" key="1">
    <source>
        <dbReference type="SAM" id="MobiDB-lite"/>
    </source>
</evidence>
<feature type="region of interest" description="Disordered" evidence="1">
    <location>
        <begin position="1"/>
        <end position="28"/>
    </location>
</feature>
<dbReference type="InterPro" id="IPR001810">
    <property type="entry name" value="F-box_dom"/>
</dbReference>
<dbReference type="Proteomes" id="UP000193144">
    <property type="component" value="Unassembled WGS sequence"/>
</dbReference>
<proteinExistence type="predicted"/>
<dbReference type="PROSITE" id="PS50181">
    <property type="entry name" value="FBOX"/>
    <property type="match status" value="1"/>
</dbReference>
<keyword evidence="4" id="KW-1185">Reference proteome</keyword>